<comment type="caution">
    <text evidence="3">The sequence shown here is derived from an EMBL/GenBank/DDBJ whole genome shotgun (WGS) entry which is preliminary data.</text>
</comment>
<protein>
    <recommendedName>
        <fullName evidence="2">HNH nuclease domain-containing protein</fullName>
    </recommendedName>
</protein>
<feature type="domain" description="HNH nuclease" evidence="2">
    <location>
        <begin position="274"/>
        <end position="339"/>
    </location>
</feature>
<sequence>MSLREVQLALHLSLPLLKKDLDGFLVMPHDARQPTNVTDVLSVRDLKPGDMRACIVCGGTKKLKTSRITINDEPFLHLWKSWIKEGFLPDTVNRPRTEPRNALTLCQRHAQDYSEYRFFIRWMPEWQIYVFVNLTTSYAPKYHGTVVKLDPQSPSAPLPFLLLAHEARARTHWPLSSIEPITNRPEPSYQLANTPGLCFSVPDTVWCSLYRTQPLSLNTPTPPYTADSMNFCLHLPNLAPHESDSATTITLGSGATAFDSTIKARDVFHGEPCCIVCGLRICGQNTHILPQGEVESWADLKANSIIPKDKVNSVKHDPRNGIRLCANHQSMYGHYWVFIRYIPEIEKFVLVNHCRDPSFEEIHGIAVYLKSGIKHSPFSSLFLVHELRVRGVWCTRGDRTIPKSPKYHPTFSEGVGGRDSGAGGSRVDGDRDDGDHVEVSLNPTDLQALVTATRLQPAWKAYLVENETWDGTAEENIAKYAAISSAVEAEDFSHASSGSG</sequence>
<feature type="region of interest" description="Disordered" evidence="1">
    <location>
        <begin position="404"/>
        <end position="438"/>
    </location>
</feature>
<gene>
    <name evidence="3" type="ORF">VNI00_002975</name>
</gene>
<evidence type="ECO:0000313" key="3">
    <source>
        <dbReference type="EMBL" id="KAK7056420.1"/>
    </source>
</evidence>
<reference evidence="3 4" key="1">
    <citation type="submission" date="2024-01" db="EMBL/GenBank/DDBJ databases">
        <title>A draft genome for a cacao thread blight-causing isolate of Paramarasmius palmivorus.</title>
        <authorList>
            <person name="Baruah I.K."/>
            <person name="Bukari Y."/>
            <person name="Amoako-Attah I."/>
            <person name="Meinhardt L.W."/>
            <person name="Bailey B.A."/>
            <person name="Cohen S.P."/>
        </authorList>
    </citation>
    <scope>NUCLEOTIDE SEQUENCE [LARGE SCALE GENOMIC DNA]</scope>
    <source>
        <strain evidence="3 4">GH-12</strain>
    </source>
</reference>
<dbReference type="EMBL" id="JAYKXP010000007">
    <property type="protein sequence ID" value="KAK7056420.1"/>
    <property type="molecule type" value="Genomic_DNA"/>
</dbReference>
<evidence type="ECO:0000313" key="4">
    <source>
        <dbReference type="Proteomes" id="UP001383192"/>
    </source>
</evidence>
<dbReference type="Proteomes" id="UP001383192">
    <property type="component" value="Unassembled WGS sequence"/>
</dbReference>
<dbReference type="AlphaFoldDB" id="A0AAW0E0Y1"/>
<evidence type="ECO:0000259" key="2">
    <source>
        <dbReference type="Pfam" id="PF13391"/>
    </source>
</evidence>
<name>A0AAW0E0Y1_9AGAR</name>
<proteinExistence type="predicted"/>
<feature type="compositionally biased region" description="Basic and acidic residues" evidence="1">
    <location>
        <begin position="427"/>
        <end position="438"/>
    </location>
</feature>
<evidence type="ECO:0000256" key="1">
    <source>
        <dbReference type="SAM" id="MobiDB-lite"/>
    </source>
</evidence>
<dbReference type="Pfam" id="PF13391">
    <property type="entry name" value="HNH_2"/>
    <property type="match status" value="1"/>
</dbReference>
<feature type="compositionally biased region" description="Gly residues" evidence="1">
    <location>
        <begin position="414"/>
        <end position="426"/>
    </location>
</feature>
<organism evidence="3 4">
    <name type="scientific">Paramarasmius palmivorus</name>
    <dbReference type="NCBI Taxonomy" id="297713"/>
    <lineage>
        <taxon>Eukaryota</taxon>
        <taxon>Fungi</taxon>
        <taxon>Dikarya</taxon>
        <taxon>Basidiomycota</taxon>
        <taxon>Agaricomycotina</taxon>
        <taxon>Agaricomycetes</taxon>
        <taxon>Agaricomycetidae</taxon>
        <taxon>Agaricales</taxon>
        <taxon>Marasmiineae</taxon>
        <taxon>Marasmiaceae</taxon>
        <taxon>Paramarasmius</taxon>
    </lineage>
</organism>
<accession>A0AAW0E0Y1</accession>
<dbReference type="InterPro" id="IPR003615">
    <property type="entry name" value="HNH_nuc"/>
</dbReference>
<keyword evidence="4" id="KW-1185">Reference proteome</keyword>